<evidence type="ECO:0000256" key="3">
    <source>
        <dbReference type="ARBA" id="ARBA00022528"/>
    </source>
</evidence>
<evidence type="ECO:0000313" key="22">
    <source>
        <dbReference type="Proteomes" id="UP000054558"/>
    </source>
</evidence>
<evidence type="ECO:0000256" key="8">
    <source>
        <dbReference type="ARBA" id="ARBA00022771"/>
    </source>
</evidence>
<keyword evidence="13" id="KW-0472">Membrane</keyword>
<keyword evidence="11" id="KW-0809">Transit peptide</keyword>
<dbReference type="InterPro" id="IPR001202">
    <property type="entry name" value="WW_dom"/>
</dbReference>
<evidence type="ECO:0000256" key="5">
    <source>
        <dbReference type="ARBA" id="ARBA00022679"/>
    </source>
</evidence>
<gene>
    <name evidence="21" type="ORF">KFL_003130040</name>
</gene>
<keyword evidence="3" id="KW-0150">Chloroplast</keyword>
<dbReference type="EC" id="2.7.1.182" evidence="15"/>
<dbReference type="GO" id="GO:0008270">
    <property type="term" value="F:zinc ion binding"/>
    <property type="evidence" value="ECO:0007669"/>
    <property type="project" value="UniProtKB-KW"/>
</dbReference>
<keyword evidence="6" id="KW-0812">Transmembrane</keyword>
<keyword evidence="7" id="KW-0479">Metal-binding</keyword>
<dbReference type="Proteomes" id="UP000054558">
    <property type="component" value="Unassembled WGS sequence"/>
</dbReference>
<evidence type="ECO:0000256" key="12">
    <source>
        <dbReference type="ARBA" id="ARBA00022989"/>
    </source>
</evidence>
<keyword evidence="8 17" id="KW-0863">Zinc-finger</keyword>
<protein>
    <recommendedName>
        <fullName evidence="15">phytol kinase</fullName>
        <ecNumber evidence="15">2.7.1.182</ecNumber>
    </recommendedName>
</protein>
<feature type="region of interest" description="Disordered" evidence="18">
    <location>
        <begin position="1"/>
        <end position="20"/>
    </location>
</feature>
<dbReference type="Pfam" id="PF01753">
    <property type="entry name" value="zf-MYND"/>
    <property type="match status" value="1"/>
</dbReference>
<organism evidence="21 22">
    <name type="scientific">Klebsormidium nitens</name>
    <name type="common">Green alga</name>
    <name type="synonym">Ulothrix nitens</name>
    <dbReference type="NCBI Taxonomy" id="105231"/>
    <lineage>
        <taxon>Eukaryota</taxon>
        <taxon>Viridiplantae</taxon>
        <taxon>Streptophyta</taxon>
        <taxon>Klebsormidiophyceae</taxon>
        <taxon>Klebsormidiales</taxon>
        <taxon>Klebsormidiaceae</taxon>
        <taxon>Klebsormidium</taxon>
    </lineage>
</organism>
<keyword evidence="10" id="KW-0862">Zinc</keyword>
<feature type="compositionally biased region" description="Basic and acidic residues" evidence="18">
    <location>
        <begin position="113"/>
        <end position="126"/>
    </location>
</feature>
<evidence type="ECO:0000256" key="18">
    <source>
        <dbReference type="SAM" id="MobiDB-lite"/>
    </source>
</evidence>
<dbReference type="SMART" id="SM00456">
    <property type="entry name" value="WW"/>
    <property type="match status" value="1"/>
</dbReference>
<evidence type="ECO:0000256" key="9">
    <source>
        <dbReference type="ARBA" id="ARBA00022777"/>
    </source>
</evidence>
<feature type="compositionally biased region" description="Low complexity" evidence="18">
    <location>
        <begin position="131"/>
        <end position="143"/>
    </location>
</feature>
<dbReference type="GO" id="GO:0031969">
    <property type="term" value="C:chloroplast membrane"/>
    <property type="evidence" value="ECO:0007669"/>
    <property type="project" value="UniProtKB-SubCell"/>
</dbReference>
<feature type="region of interest" description="Disordered" evidence="18">
    <location>
        <begin position="354"/>
        <end position="374"/>
    </location>
</feature>
<dbReference type="InterPro" id="IPR039606">
    <property type="entry name" value="Phytol/farnesol_kinase"/>
</dbReference>
<keyword evidence="12" id="KW-1133">Transmembrane helix</keyword>
<evidence type="ECO:0000256" key="14">
    <source>
        <dbReference type="ARBA" id="ARBA00024015"/>
    </source>
</evidence>
<comment type="subcellular location">
    <subcellularLocation>
        <location evidence="1">Plastid</location>
        <location evidence="1">Chloroplast membrane</location>
        <topology evidence="1">Multi-pass membrane protein</topology>
    </subcellularLocation>
</comment>
<dbReference type="Gene3D" id="6.10.140.2220">
    <property type="match status" value="1"/>
</dbReference>
<comment type="similarity">
    <text evidence="2">Belongs to the polyprenol kinase family.</text>
</comment>
<evidence type="ECO:0000256" key="15">
    <source>
        <dbReference type="ARBA" id="ARBA00039024"/>
    </source>
</evidence>
<dbReference type="PROSITE" id="PS50865">
    <property type="entry name" value="ZF_MYND_2"/>
    <property type="match status" value="1"/>
</dbReference>
<evidence type="ECO:0000313" key="21">
    <source>
        <dbReference type="EMBL" id="GAQ86815.1"/>
    </source>
</evidence>
<accession>A0A1Y1I782</accession>
<dbReference type="SUPFAM" id="SSF144232">
    <property type="entry name" value="HIT/MYND zinc finger-like"/>
    <property type="match status" value="1"/>
</dbReference>
<comment type="catalytic activity">
    <reaction evidence="16">
        <text>phytol + CTP = phytyl phosphate + CDP + H(+)</text>
        <dbReference type="Rhea" id="RHEA:38055"/>
        <dbReference type="ChEBI" id="CHEBI:15378"/>
        <dbReference type="ChEBI" id="CHEBI:17327"/>
        <dbReference type="ChEBI" id="CHEBI:37563"/>
        <dbReference type="ChEBI" id="CHEBI:58069"/>
        <dbReference type="ChEBI" id="CHEBI:75483"/>
        <dbReference type="EC" id="2.7.1.182"/>
    </reaction>
</comment>
<evidence type="ECO:0000256" key="7">
    <source>
        <dbReference type="ARBA" id="ARBA00022723"/>
    </source>
</evidence>
<feature type="region of interest" description="Disordered" evidence="18">
    <location>
        <begin position="60"/>
        <end position="163"/>
    </location>
</feature>
<comment type="pathway">
    <text evidence="14">Cofactor biosynthesis; tocopherol biosynthesis.</text>
</comment>
<dbReference type="Pfam" id="PF00397">
    <property type="entry name" value="WW"/>
    <property type="match status" value="1"/>
</dbReference>
<dbReference type="SUPFAM" id="SSF51045">
    <property type="entry name" value="WW domain"/>
    <property type="match status" value="1"/>
</dbReference>
<feature type="compositionally biased region" description="Polar residues" evidence="18">
    <location>
        <begin position="363"/>
        <end position="374"/>
    </location>
</feature>
<evidence type="ECO:0000256" key="1">
    <source>
        <dbReference type="ARBA" id="ARBA00004508"/>
    </source>
</evidence>
<dbReference type="InterPro" id="IPR036020">
    <property type="entry name" value="WW_dom_sf"/>
</dbReference>
<evidence type="ECO:0000256" key="16">
    <source>
        <dbReference type="ARBA" id="ARBA00048889"/>
    </source>
</evidence>
<feature type="domain" description="MYND-type" evidence="20">
    <location>
        <begin position="393"/>
        <end position="434"/>
    </location>
</feature>
<keyword evidence="9" id="KW-0418">Kinase</keyword>
<evidence type="ECO:0000256" key="10">
    <source>
        <dbReference type="ARBA" id="ARBA00022833"/>
    </source>
</evidence>
<evidence type="ECO:0000256" key="2">
    <source>
        <dbReference type="ARBA" id="ARBA00010794"/>
    </source>
</evidence>
<evidence type="ECO:0000256" key="11">
    <source>
        <dbReference type="ARBA" id="ARBA00022946"/>
    </source>
</evidence>
<sequence length="451" mass="50528">MDREADKNADAGSDDEEIDEYDYVWSNARQDMVYDKTGRKIKRSIVNAREQAIDDYVAEHYGGGVDPNRTEQQKKAEMRGKGEGPSNMKNKNGEEMSFEELMQNFREWQQTPEGKEAIRKEEEVKARKAAKSGGASESVGGDVSKAKKGAKGKSVEKAGKKVQELERKLQKLELVGSPLAGRRPLTGYPLDRPEKLEQWRTYMGKDGRAYFVRAGDNGPGTFWKPDDLLDTSEAQTGWQELFDKDGRPYYYDPKTRETKSQMPSRLKVARTMADVMLNVGYDDDTTARLAPKPGPAGWNLFSDGELRNASVEEFAELSASRMVDMMSSGGVPIPDAMRESLKAAWKERTLEECKNVPPKGGASKNTSGQDSKTNAFDEFRTLPNGQRVRVCWEPSCGKDEATAGKFKRCNACAKARYCSRDCQLQHWKAHKKDCKEMAAERLEGKPGKAHT</sequence>
<keyword evidence="22" id="KW-1185">Reference proteome</keyword>
<dbReference type="InterPro" id="IPR002893">
    <property type="entry name" value="Znf_MYND"/>
</dbReference>
<evidence type="ECO:0000259" key="20">
    <source>
        <dbReference type="PROSITE" id="PS50865"/>
    </source>
</evidence>
<evidence type="ECO:0000256" key="4">
    <source>
        <dbReference type="ARBA" id="ARBA00022640"/>
    </source>
</evidence>
<feature type="domain" description="WW" evidence="19">
    <location>
        <begin position="232"/>
        <end position="265"/>
    </location>
</feature>
<dbReference type="AlphaFoldDB" id="A0A1Y1I782"/>
<dbReference type="GO" id="GO:0010276">
    <property type="term" value="F:phytol kinase activity"/>
    <property type="evidence" value="ECO:0007669"/>
    <property type="project" value="UniProtKB-EC"/>
</dbReference>
<evidence type="ECO:0000256" key="17">
    <source>
        <dbReference type="PROSITE-ProRule" id="PRU00134"/>
    </source>
</evidence>
<dbReference type="CDD" id="cd00201">
    <property type="entry name" value="WW"/>
    <property type="match status" value="1"/>
</dbReference>
<name>A0A1Y1I782_KLENI</name>
<dbReference type="PROSITE" id="PS50020">
    <property type="entry name" value="WW_DOMAIN_2"/>
    <property type="match status" value="1"/>
</dbReference>
<dbReference type="OrthoDB" id="515684at2759"/>
<evidence type="ECO:0000259" key="19">
    <source>
        <dbReference type="PROSITE" id="PS50020"/>
    </source>
</evidence>
<evidence type="ECO:0000256" key="6">
    <source>
        <dbReference type="ARBA" id="ARBA00022692"/>
    </source>
</evidence>
<dbReference type="EMBL" id="DF237262">
    <property type="protein sequence ID" value="GAQ86815.1"/>
    <property type="molecule type" value="Genomic_DNA"/>
</dbReference>
<dbReference type="PANTHER" id="PTHR32523:SF8">
    <property type="entry name" value="DOLICHOL KINASE"/>
    <property type="match status" value="1"/>
</dbReference>
<dbReference type="Gene3D" id="2.20.70.10">
    <property type="match status" value="1"/>
</dbReference>
<feature type="compositionally biased region" description="Basic and acidic residues" evidence="18">
    <location>
        <begin position="153"/>
        <end position="163"/>
    </location>
</feature>
<proteinExistence type="inferred from homology"/>
<dbReference type="PANTHER" id="PTHR32523">
    <property type="entry name" value="PHYTOL KINASE 1, CHLOROPLASTIC"/>
    <property type="match status" value="1"/>
</dbReference>
<keyword evidence="5" id="KW-0808">Transferase</keyword>
<evidence type="ECO:0000256" key="13">
    <source>
        <dbReference type="ARBA" id="ARBA00023136"/>
    </source>
</evidence>
<feature type="compositionally biased region" description="Basic and acidic residues" evidence="18">
    <location>
        <begin position="68"/>
        <end position="82"/>
    </location>
</feature>
<reference evidence="21 22" key="1">
    <citation type="journal article" date="2014" name="Nat. Commun.">
        <title>Klebsormidium flaccidum genome reveals primary factors for plant terrestrial adaptation.</title>
        <authorList>
            <person name="Hori K."/>
            <person name="Maruyama F."/>
            <person name="Fujisawa T."/>
            <person name="Togashi T."/>
            <person name="Yamamoto N."/>
            <person name="Seo M."/>
            <person name="Sato S."/>
            <person name="Yamada T."/>
            <person name="Mori H."/>
            <person name="Tajima N."/>
            <person name="Moriyama T."/>
            <person name="Ikeuchi M."/>
            <person name="Watanabe M."/>
            <person name="Wada H."/>
            <person name="Kobayashi K."/>
            <person name="Saito M."/>
            <person name="Masuda T."/>
            <person name="Sasaki-Sekimoto Y."/>
            <person name="Mashiguchi K."/>
            <person name="Awai K."/>
            <person name="Shimojima M."/>
            <person name="Masuda S."/>
            <person name="Iwai M."/>
            <person name="Nobusawa T."/>
            <person name="Narise T."/>
            <person name="Kondo S."/>
            <person name="Saito H."/>
            <person name="Sato R."/>
            <person name="Murakawa M."/>
            <person name="Ihara Y."/>
            <person name="Oshima-Yamada Y."/>
            <person name="Ohtaka K."/>
            <person name="Satoh M."/>
            <person name="Sonobe K."/>
            <person name="Ishii M."/>
            <person name="Ohtani R."/>
            <person name="Kanamori-Sato M."/>
            <person name="Honoki R."/>
            <person name="Miyazaki D."/>
            <person name="Mochizuki H."/>
            <person name="Umetsu J."/>
            <person name="Higashi K."/>
            <person name="Shibata D."/>
            <person name="Kamiya Y."/>
            <person name="Sato N."/>
            <person name="Nakamura Y."/>
            <person name="Tabata S."/>
            <person name="Ida S."/>
            <person name="Kurokawa K."/>
            <person name="Ohta H."/>
        </authorList>
    </citation>
    <scope>NUCLEOTIDE SEQUENCE [LARGE SCALE GENOMIC DNA]</scope>
    <source>
        <strain evidence="21 22">NIES-2285</strain>
    </source>
</reference>
<keyword evidence="4" id="KW-0934">Plastid</keyword>